<dbReference type="Proteomes" id="UP000242972">
    <property type="component" value="Unassembled WGS sequence"/>
</dbReference>
<dbReference type="Pfam" id="PF01047">
    <property type="entry name" value="MarR"/>
    <property type="match status" value="1"/>
</dbReference>
<organism evidence="3 4">
    <name type="scientific">Sulfobacillus benefaciens</name>
    <dbReference type="NCBI Taxonomy" id="453960"/>
    <lineage>
        <taxon>Bacteria</taxon>
        <taxon>Bacillati</taxon>
        <taxon>Bacillota</taxon>
        <taxon>Clostridia</taxon>
        <taxon>Eubacteriales</taxon>
        <taxon>Clostridiales Family XVII. Incertae Sedis</taxon>
        <taxon>Sulfobacillus</taxon>
    </lineage>
</organism>
<dbReference type="EMBL" id="PXYW01000033">
    <property type="protein sequence ID" value="PSR32747.1"/>
    <property type="molecule type" value="Genomic_DNA"/>
</dbReference>
<name>A0A2T2XE54_9FIRM</name>
<dbReference type="GO" id="GO:0003700">
    <property type="term" value="F:DNA-binding transcription factor activity"/>
    <property type="evidence" value="ECO:0007669"/>
    <property type="project" value="InterPro"/>
</dbReference>
<dbReference type="InterPro" id="IPR036390">
    <property type="entry name" value="WH_DNA-bd_sf"/>
</dbReference>
<feature type="region of interest" description="Disordered" evidence="1">
    <location>
        <begin position="143"/>
        <end position="163"/>
    </location>
</feature>
<comment type="caution">
    <text evidence="3">The sequence shown here is derived from an EMBL/GenBank/DDBJ whole genome shotgun (WGS) entry which is preliminary data.</text>
</comment>
<dbReference type="PANTHER" id="PTHR33164:SF57">
    <property type="entry name" value="MARR-FAMILY TRANSCRIPTIONAL REGULATOR"/>
    <property type="match status" value="1"/>
</dbReference>
<evidence type="ECO:0000259" key="2">
    <source>
        <dbReference type="PROSITE" id="PS50995"/>
    </source>
</evidence>
<evidence type="ECO:0000256" key="1">
    <source>
        <dbReference type="SAM" id="MobiDB-lite"/>
    </source>
</evidence>
<evidence type="ECO:0000313" key="3">
    <source>
        <dbReference type="EMBL" id="PSR32747.1"/>
    </source>
</evidence>
<dbReference type="PANTHER" id="PTHR33164">
    <property type="entry name" value="TRANSCRIPTIONAL REGULATOR, MARR FAMILY"/>
    <property type="match status" value="1"/>
</dbReference>
<evidence type="ECO:0000313" key="4">
    <source>
        <dbReference type="Proteomes" id="UP000242972"/>
    </source>
</evidence>
<sequence length="163" mass="18836">MRNDPIFQIEYAVAVLVRLLTATRPHQPQVATLDRSAYLILHEVLTEKEPFAVQQLALRLNVDLSTMSRQVATMESKGLLNPMQVTDDARSHRVQATPTGRQQFESMRDARRQVYGQILHEWSPQDQEQLAQVLQRFTDSIRQYQSRMHPHDRPQSPPKASPK</sequence>
<dbReference type="InterPro" id="IPR000835">
    <property type="entry name" value="HTH_MarR-typ"/>
</dbReference>
<dbReference type="PROSITE" id="PS50995">
    <property type="entry name" value="HTH_MARR_2"/>
    <property type="match status" value="1"/>
</dbReference>
<protein>
    <recommendedName>
        <fullName evidence="2">HTH marR-type domain-containing protein</fullName>
    </recommendedName>
</protein>
<dbReference type="AlphaFoldDB" id="A0A2T2XE54"/>
<reference evidence="3 4" key="1">
    <citation type="journal article" date="2014" name="BMC Genomics">
        <title>Comparison of environmental and isolate Sulfobacillus genomes reveals diverse carbon, sulfur, nitrogen, and hydrogen metabolisms.</title>
        <authorList>
            <person name="Justice N.B."/>
            <person name="Norman A."/>
            <person name="Brown C.T."/>
            <person name="Singh A."/>
            <person name="Thomas B.C."/>
            <person name="Banfield J.F."/>
        </authorList>
    </citation>
    <scope>NUCLEOTIDE SEQUENCE [LARGE SCALE GENOMIC DNA]</scope>
    <source>
        <strain evidence="3">AMDSBA4</strain>
    </source>
</reference>
<dbReference type="GO" id="GO:0006950">
    <property type="term" value="P:response to stress"/>
    <property type="evidence" value="ECO:0007669"/>
    <property type="project" value="TreeGrafter"/>
</dbReference>
<dbReference type="Gene3D" id="1.10.10.10">
    <property type="entry name" value="Winged helix-like DNA-binding domain superfamily/Winged helix DNA-binding domain"/>
    <property type="match status" value="1"/>
</dbReference>
<dbReference type="PRINTS" id="PR00598">
    <property type="entry name" value="HTHMARR"/>
</dbReference>
<accession>A0A2T2XE54</accession>
<feature type="domain" description="HTH marR-type" evidence="2">
    <location>
        <begin position="3"/>
        <end position="139"/>
    </location>
</feature>
<proteinExistence type="predicted"/>
<dbReference type="InterPro" id="IPR039422">
    <property type="entry name" value="MarR/SlyA-like"/>
</dbReference>
<dbReference type="SUPFAM" id="SSF46785">
    <property type="entry name" value="Winged helix' DNA-binding domain"/>
    <property type="match status" value="1"/>
</dbReference>
<dbReference type="SMART" id="SM00347">
    <property type="entry name" value="HTH_MARR"/>
    <property type="match status" value="1"/>
</dbReference>
<gene>
    <name evidence="3" type="ORF">C7B46_13405</name>
</gene>
<dbReference type="InterPro" id="IPR036388">
    <property type="entry name" value="WH-like_DNA-bd_sf"/>
</dbReference>